<dbReference type="GO" id="GO:0005829">
    <property type="term" value="C:cytosol"/>
    <property type="evidence" value="ECO:0007669"/>
    <property type="project" value="TreeGrafter"/>
</dbReference>
<evidence type="ECO:0000313" key="12">
    <source>
        <dbReference type="Proteomes" id="UP000617951"/>
    </source>
</evidence>
<dbReference type="Gene3D" id="6.10.250.790">
    <property type="match status" value="1"/>
</dbReference>
<organism evidence="11 12">
    <name type="scientific">Guopingia tenuis</name>
    <dbReference type="NCBI Taxonomy" id="2763656"/>
    <lineage>
        <taxon>Bacteria</taxon>
        <taxon>Bacillati</taxon>
        <taxon>Bacillota</taxon>
        <taxon>Clostridia</taxon>
        <taxon>Christensenellales</taxon>
        <taxon>Christensenellaceae</taxon>
        <taxon>Guopingia</taxon>
    </lineage>
</organism>
<comment type="subunit">
    <text evidence="8">Homodimer. Interacts with FtsZ.</text>
</comment>
<dbReference type="PANTHER" id="PTHR34981">
    <property type="entry name" value="CELL DIVISION PROTEIN ZAPA"/>
    <property type="match status" value="1"/>
</dbReference>
<dbReference type="InterPro" id="IPR036192">
    <property type="entry name" value="Cell_div_ZapA-like_sf"/>
</dbReference>
<dbReference type="Pfam" id="PF05164">
    <property type="entry name" value="ZapA"/>
    <property type="match status" value="1"/>
</dbReference>
<proteinExistence type="predicted"/>
<evidence type="ECO:0000256" key="3">
    <source>
        <dbReference type="ARBA" id="ARBA00022490"/>
    </source>
</evidence>
<dbReference type="InterPro" id="IPR053712">
    <property type="entry name" value="Bac_CellDiv_Activator"/>
</dbReference>
<dbReference type="GO" id="GO:0043093">
    <property type="term" value="P:FtsZ-dependent cytokinesis"/>
    <property type="evidence" value="ECO:0007669"/>
    <property type="project" value="TreeGrafter"/>
</dbReference>
<dbReference type="AlphaFoldDB" id="A0A926HXU0"/>
<comment type="caution">
    <text evidence="11">The sequence shown here is derived from an EMBL/GenBank/DDBJ whole genome shotgun (WGS) entry which is preliminary data.</text>
</comment>
<evidence type="ECO:0000256" key="4">
    <source>
        <dbReference type="ARBA" id="ARBA00022618"/>
    </source>
</evidence>
<reference evidence="11" key="1">
    <citation type="submission" date="2020-08" db="EMBL/GenBank/DDBJ databases">
        <title>Genome public.</title>
        <authorList>
            <person name="Liu C."/>
            <person name="Sun Q."/>
        </authorList>
    </citation>
    <scope>NUCLEOTIDE SEQUENCE</scope>
    <source>
        <strain evidence="11">NSJ-63</strain>
    </source>
</reference>
<comment type="subcellular location">
    <subcellularLocation>
        <location evidence="1">Cytoplasm</location>
    </subcellularLocation>
</comment>
<feature type="coiled-coil region" evidence="10">
    <location>
        <begin position="57"/>
        <end position="129"/>
    </location>
</feature>
<evidence type="ECO:0000256" key="8">
    <source>
        <dbReference type="ARBA" id="ARBA00026068"/>
    </source>
</evidence>
<accession>A0A926HXU0</accession>
<dbReference type="RefSeq" id="WP_249280727.1">
    <property type="nucleotide sequence ID" value="NZ_JACRSS010000005.1"/>
</dbReference>
<keyword evidence="10" id="KW-0175">Coiled coil</keyword>
<dbReference type="Proteomes" id="UP000617951">
    <property type="component" value="Unassembled WGS sequence"/>
</dbReference>
<dbReference type="GO" id="GO:0000921">
    <property type="term" value="P:septin ring assembly"/>
    <property type="evidence" value="ECO:0007669"/>
    <property type="project" value="TreeGrafter"/>
</dbReference>
<evidence type="ECO:0000256" key="2">
    <source>
        <dbReference type="ARBA" id="ARBA00015195"/>
    </source>
</evidence>
<dbReference type="EMBL" id="JACRSS010000005">
    <property type="protein sequence ID" value="MBC8539106.1"/>
    <property type="molecule type" value="Genomic_DNA"/>
</dbReference>
<evidence type="ECO:0000256" key="10">
    <source>
        <dbReference type="SAM" id="Coils"/>
    </source>
</evidence>
<evidence type="ECO:0000256" key="7">
    <source>
        <dbReference type="ARBA" id="ARBA00024910"/>
    </source>
</evidence>
<evidence type="ECO:0000256" key="9">
    <source>
        <dbReference type="ARBA" id="ARBA00033158"/>
    </source>
</evidence>
<dbReference type="InterPro" id="IPR007838">
    <property type="entry name" value="Cell_div_ZapA-like"/>
</dbReference>
<dbReference type="GO" id="GO:0030428">
    <property type="term" value="C:cell septum"/>
    <property type="evidence" value="ECO:0007669"/>
    <property type="project" value="TreeGrafter"/>
</dbReference>
<keyword evidence="5" id="KW-0717">Septation</keyword>
<evidence type="ECO:0000256" key="5">
    <source>
        <dbReference type="ARBA" id="ARBA00023210"/>
    </source>
</evidence>
<name>A0A926HXU0_9FIRM</name>
<keyword evidence="12" id="KW-1185">Reference proteome</keyword>
<comment type="function">
    <text evidence="7">Activator of cell division through the inhibition of FtsZ GTPase activity, therefore promoting FtsZ assembly into bundles of protofilaments necessary for the formation of the division Z ring. It is recruited early at mid-cell but it is not essential for cell division.</text>
</comment>
<sequence length="141" mass="15829">MAKEKTTITVAGREYTILSEEGGEYVNRVAYDLNQKIAALNAENVGLSTVTLLALTALNLTDELFKAREALEASRQELEEIREALHKAEIQNRIAAKEQAGGVAIGNELKRLREQVRRLETENQELKRSKVTSIHQNARTR</sequence>
<dbReference type="GO" id="GO:0032153">
    <property type="term" value="C:cell division site"/>
    <property type="evidence" value="ECO:0007669"/>
    <property type="project" value="TreeGrafter"/>
</dbReference>
<keyword evidence="4 11" id="KW-0132">Cell division</keyword>
<gene>
    <name evidence="11" type="ORF">H8693_09195</name>
</gene>
<dbReference type="GO" id="GO:0000917">
    <property type="term" value="P:division septum assembly"/>
    <property type="evidence" value="ECO:0007669"/>
    <property type="project" value="UniProtKB-KW"/>
</dbReference>
<protein>
    <recommendedName>
        <fullName evidence="2">Cell division protein ZapA</fullName>
    </recommendedName>
    <alternativeName>
        <fullName evidence="9">Z ring-associated protein ZapA</fullName>
    </alternativeName>
</protein>
<evidence type="ECO:0000256" key="6">
    <source>
        <dbReference type="ARBA" id="ARBA00023306"/>
    </source>
</evidence>
<evidence type="ECO:0000256" key="1">
    <source>
        <dbReference type="ARBA" id="ARBA00004496"/>
    </source>
</evidence>
<evidence type="ECO:0000313" key="11">
    <source>
        <dbReference type="EMBL" id="MBC8539106.1"/>
    </source>
</evidence>
<keyword evidence="6" id="KW-0131">Cell cycle</keyword>
<keyword evidence="3" id="KW-0963">Cytoplasm</keyword>
<dbReference type="SUPFAM" id="SSF102829">
    <property type="entry name" value="Cell division protein ZapA-like"/>
    <property type="match status" value="1"/>
</dbReference>
<dbReference type="PANTHER" id="PTHR34981:SF1">
    <property type="entry name" value="CELL DIVISION PROTEIN ZAPA"/>
    <property type="match status" value="1"/>
</dbReference>